<evidence type="ECO:0000259" key="9">
    <source>
        <dbReference type="Pfam" id="PF07559"/>
    </source>
</evidence>
<dbReference type="Gene3D" id="2.60.98.20">
    <property type="entry name" value="Flagellar hook protein FlgE"/>
    <property type="match status" value="1"/>
</dbReference>
<evidence type="ECO:0000256" key="1">
    <source>
        <dbReference type="ARBA" id="ARBA00004117"/>
    </source>
</evidence>
<comment type="caution">
    <text evidence="11">The sequence shown here is derived from an EMBL/GenBank/DDBJ whole genome shotgun (WGS) entry which is preliminary data.</text>
</comment>
<keyword evidence="4 5" id="KW-0975">Bacterial flagellum</keyword>
<dbReference type="Pfam" id="PF07559">
    <property type="entry name" value="FlgE_D2"/>
    <property type="match status" value="1"/>
</dbReference>
<dbReference type="GO" id="GO:0009425">
    <property type="term" value="C:bacterial-type flagellum basal body"/>
    <property type="evidence" value="ECO:0007669"/>
    <property type="project" value="UniProtKB-SubCell"/>
</dbReference>
<name>A0A6M2BP70_9GAMM</name>
<proteinExistence type="inferred from homology"/>
<reference evidence="11 12" key="1">
    <citation type="journal article" date="2014" name="Int. J. Syst. Evol. Microbiol.">
        <title>Solimonas terrae sp. nov., isolated from soil.</title>
        <authorList>
            <person name="Kim S.J."/>
            <person name="Moon J.Y."/>
            <person name="Weon H.Y."/>
            <person name="Ahn J.H."/>
            <person name="Chen W.M."/>
            <person name="Kwon S.W."/>
        </authorList>
    </citation>
    <scope>NUCLEOTIDE SEQUENCE [LARGE SCALE GENOMIC DNA]</scope>
    <source>
        <strain evidence="11 12">KIS83-12</strain>
    </source>
</reference>
<dbReference type="PANTHER" id="PTHR30435">
    <property type="entry name" value="FLAGELLAR PROTEIN"/>
    <property type="match status" value="1"/>
</dbReference>
<evidence type="ECO:0000259" key="10">
    <source>
        <dbReference type="Pfam" id="PF22692"/>
    </source>
</evidence>
<evidence type="ECO:0000256" key="4">
    <source>
        <dbReference type="ARBA" id="ARBA00023143"/>
    </source>
</evidence>
<comment type="subcellular location">
    <subcellularLocation>
        <location evidence="1 5">Bacterial flagellum basal body</location>
    </subcellularLocation>
</comment>
<evidence type="ECO:0000256" key="2">
    <source>
        <dbReference type="ARBA" id="ARBA00009677"/>
    </source>
</evidence>
<feature type="domain" description="Flagellar basal-body/hook protein C-terminal" evidence="8">
    <location>
        <begin position="358"/>
        <end position="403"/>
    </location>
</feature>
<keyword evidence="11" id="KW-0966">Cell projection</keyword>
<feature type="domain" description="Flagellar hook protein FlgE/F/G-like D1" evidence="10">
    <location>
        <begin position="83"/>
        <end position="140"/>
    </location>
</feature>
<evidence type="ECO:0000256" key="3">
    <source>
        <dbReference type="ARBA" id="ARBA00019015"/>
    </source>
</evidence>
<dbReference type="PANTHER" id="PTHR30435:SF1">
    <property type="entry name" value="FLAGELLAR HOOK PROTEIN FLGE"/>
    <property type="match status" value="1"/>
</dbReference>
<dbReference type="AlphaFoldDB" id="A0A6M2BP70"/>
<dbReference type="NCBIfam" id="TIGR03506">
    <property type="entry name" value="FlgEFG_subfam"/>
    <property type="match status" value="1"/>
</dbReference>
<dbReference type="PROSITE" id="PS00588">
    <property type="entry name" value="FLAGELLA_BB_ROD"/>
    <property type="match status" value="1"/>
</dbReference>
<sequence length="404" mass="41595">MPFQIALSGLNAASADLNVTANNIANVNTTGFKSSRAEFADLFPISAYGLASNATGIGVRTARVAQQLSQGSVNTTGNTLDLAISGEGYFTLSDNGATVYSRAGAFGTDDHGYVVNAAGQRLQVFPATANGSFDTAQLGDLQLSSTTNPPRASTAISANINLPSTDSAPTTTPFDASDASSYNQTRSLTVYDSLGTAHQAAMYYVKGAAANSWDVHVQVDGSDVGGGTVTYSSSGALLTPAGGDLALNSYTPGNGAAAMNLNLDLGDSTQYGDTFSLNTLTQDGYTTGSLTTVEITAEGVVQARYTNGQATPLGQIALTRFPNPQGLQQLGNSTWGETYVAGQPIRGAGDSPNFGGIQSGALEGSNVDLTAQLVNMITAQRNYQANAQMISTADQITQTIINLR</sequence>
<dbReference type="InterPro" id="IPR037058">
    <property type="entry name" value="Falgellar_hook_FlgE_sf"/>
</dbReference>
<dbReference type="RefSeq" id="WP_166253727.1">
    <property type="nucleotide sequence ID" value="NZ_JAAMOW010000003.1"/>
</dbReference>
<feature type="domain" description="Flagellar basal body rod protein N-terminal" evidence="7">
    <location>
        <begin position="4"/>
        <end position="33"/>
    </location>
</feature>
<evidence type="ECO:0000256" key="6">
    <source>
        <dbReference type="SAM" id="MobiDB-lite"/>
    </source>
</evidence>
<dbReference type="InterPro" id="IPR010930">
    <property type="entry name" value="Flg_bb/hook_C_dom"/>
</dbReference>
<dbReference type="Pfam" id="PF22692">
    <property type="entry name" value="LlgE_F_G_D1"/>
    <property type="match status" value="1"/>
</dbReference>
<dbReference type="EMBL" id="JAAMOW010000003">
    <property type="protein sequence ID" value="NGY04406.1"/>
    <property type="molecule type" value="Genomic_DNA"/>
</dbReference>
<dbReference type="InterPro" id="IPR001444">
    <property type="entry name" value="Flag_bb_rod_N"/>
</dbReference>
<comment type="similarity">
    <text evidence="2 5">Belongs to the flagella basal body rod proteins family.</text>
</comment>
<dbReference type="SUPFAM" id="SSF117143">
    <property type="entry name" value="Flagellar hook protein flgE"/>
    <property type="match status" value="1"/>
</dbReference>
<accession>A0A6M2BP70</accession>
<protein>
    <recommendedName>
        <fullName evidence="3 5">Flagellar hook protein FlgE</fullName>
    </recommendedName>
</protein>
<feature type="region of interest" description="Disordered" evidence="6">
    <location>
        <begin position="159"/>
        <end position="179"/>
    </location>
</feature>
<dbReference type="GO" id="GO:0009424">
    <property type="term" value="C:bacterial-type flagellum hook"/>
    <property type="evidence" value="ECO:0007669"/>
    <property type="project" value="TreeGrafter"/>
</dbReference>
<dbReference type="NCBIfam" id="NF004238">
    <property type="entry name" value="PRK05682.1-1"/>
    <property type="match status" value="1"/>
</dbReference>
<dbReference type="Pfam" id="PF00460">
    <property type="entry name" value="Flg_bb_rod"/>
    <property type="match status" value="1"/>
</dbReference>
<dbReference type="GO" id="GO:0071978">
    <property type="term" value="P:bacterial-type flagellum-dependent swarming motility"/>
    <property type="evidence" value="ECO:0007669"/>
    <property type="project" value="TreeGrafter"/>
</dbReference>
<dbReference type="InterPro" id="IPR019776">
    <property type="entry name" value="Flagellar_basal_body_rod_CS"/>
</dbReference>
<dbReference type="InterPro" id="IPR020013">
    <property type="entry name" value="Flagellar_FlgE/F/G"/>
</dbReference>
<dbReference type="InterPro" id="IPR053967">
    <property type="entry name" value="LlgE_F_G-like_D1"/>
</dbReference>
<keyword evidence="12" id="KW-1185">Reference proteome</keyword>
<evidence type="ECO:0000259" key="8">
    <source>
        <dbReference type="Pfam" id="PF06429"/>
    </source>
</evidence>
<keyword evidence="11" id="KW-0969">Cilium</keyword>
<gene>
    <name evidence="11" type="ORF">G7Y85_06505</name>
</gene>
<evidence type="ECO:0000259" key="7">
    <source>
        <dbReference type="Pfam" id="PF00460"/>
    </source>
</evidence>
<dbReference type="Proteomes" id="UP000472676">
    <property type="component" value="Unassembled WGS sequence"/>
</dbReference>
<keyword evidence="11" id="KW-0282">Flagellum</keyword>
<organism evidence="11 12">
    <name type="scientific">Solimonas terrae</name>
    <dbReference type="NCBI Taxonomy" id="1396819"/>
    <lineage>
        <taxon>Bacteria</taxon>
        <taxon>Pseudomonadati</taxon>
        <taxon>Pseudomonadota</taxon>
        <taxon>Gammaproteobacteria</taxon>
        <taxon>Nevskiales</taxon>
        <taxon>Nevskiaceae</taxon>
        <taxon>Solimonas</taxon>
    </lineage>
</organism>
<comment type="function">
    <text evidence="5">A flexible structure which links the flagellar filament to the drive apparatus in the basal body.</text>
</comment>
<evidence type="ECO:0000313" key="11">
    <source>
        <dbReference type="EMBL" id="NGY04406.1"/>
    </source>
</evidence>
<dbReference type="InterPro" id="IPR011491">
    <property type="entry name" value="FlgE_D2"/>
</dbReference>
<feature type="domain" description="Flagellar hook protein FlgE D2" evidence="9">
    <location>
        <begin position="161"/>
        <end position="285"/>
    </location>
</feature>
<evidence type="ECO:0000313" key="12">
    <source>
        <dbReference type="Proteomes" id="UP000472676"/>
    </source>
</evidence>
<dbReference type="Pfam" id="PF06429">
    <property type="entry name" value="Flg_bbr_C"/>
    <property type="match status" value="1"/>
</dbReference>
<dbReference type="InterPro" id="IPR037925">
    <property type="entry name" value="FlgE/F/G-like"/>
</dbReference>
<evidence type="ECO:0000256" key="5">
    <source>
        <dbReference type="RuleBase" id="RU362116"/>
    </source>
</evidence>
<dbReference type="GO" id="GO:0005829">
    <property type="term" value="C:cytosol"/>
    <property type="evidence" value="ECO:0007669"/>
    <property type="project" value="TreeGrafter"/>
</dbReference>